<reference evidence="1 2" key="1">
    <citation type="submission" date="2017-09" db="EMBL/GenBank/DDBJ databases">
        <title>Depth-based differentiation of microbial function through sediment-hosted aquifers and enrichment of novel symbionts in the deep terrestrial subsurface.</title>
        <authorList>
            <person name="Probst A.J."/>
            <person name="Ladd B."/>
            <person name="Jarett J.K."/>
            <person name="Geller-Mcgrath D.E."/>
            <person name="Sieber C.M."/>
            <person name="Emerson J.B."/>
            <person name="Anantharaman K."/>
            <person name="Thomas B.C."/>
            <person name="Malmstrom R."/>
            <person name="Stieglmeier M."/>
            <person name="Klingl A."/>
            <person name="Woyke T."/>
            <person name="Ryan C.M."/>
            <person name="Banfield J.F."/>
        </authorList>
    </citation>
    <scope>NUCLEOTIDE SEQUENCE [LARGE SCALE GENOMIC DNA]</scope>
    <source>
        <strain evidence="1">CG_4_10_14_0_8_um_filter_42_10</strain>
    </source>
</reference>
<sequence>MKQPVLIDHKNLVVYYNPEDLTSLSVIGEIVEFWGNTPPFYAVAKYEGEDMRIQIEKINIKRAETMDKDKKIADLEARIKILEDKNKV</sequence>
<comment type="caution">
    <text evidence="1">The sequence shown here is derived from an EMBL/GenBank/DDBJ whole genome shotgun (WGS) entry which is preliminary data.</text>
</comment>
<evidence type="ECO:0000313" key="2">
    <source>
        <dbReference type="Proteomes" id="UP000230779"/>
    </source>
</evidence>
<dbReference type="EMBL" id="PFMD01000058">
    <property type="protein sequence ID" value="PIY96090.1"/>
    <property type="molecule type" value="Genomic_DNA"/>
</dbReference>
<name>A0A2M7RH68_9BACT</name>
<organism evidence="1 2">
    <name type="scientific">Candidatus Kerfeldbacteria bacterium CG_4_10_14_0_8_um_filter_42_10</name>
    <dbReference type="NCBI Taxonomy" id="2014248"/>
    <lineage>
        <taxon>Bacteria</taxon>
        <taxon>Candidatus Kerfeldiibacteriota</taxon>
    </lineage>
</organism>
<evidence type="ECO:0000313" key="1">
    <source>
        <dbReference type="EMBL" id="PIY96090.1"/>
    </source>
</evidence>
<accession>A0A2M7RH68</accession>
<protein>
    <submittedName>
        <fullName evidence="1">Uncharacterized protein</fullName>
    </submittedName>
</protein>
<proteinExistence type="predicted"/>
<dbReference type="Proteomes" id="UP000230779">
    <property type="component" value="Unassembled WGS sequence"/>
</dbReference>
<dbReference type="AlphaFoldDB" id="A0A2M7RH68"/>
<gene>
    <name evidence="1" type="ORF">COY66_05035</name>
</gene>